<evidence type="ECO:0000256" key="3">
    <source>
        <dbReference type="PROSITE-ProRule" id="PRU00708"/>
    </source>
</evidence>
<dbReference type="Pfam" id="PF01535">
    <property type="entry name" value="PPR"/>
    <property type="match status" value="1"/>
</dbReference>
<dbReference type="SUPFAM" id="SSF81901">
    <property type="entry name" value="HCP-like"/>
    <property type="match status" value="1"/>
</dbReference>
<name>A0ABQ5G2Y4_9ASTR</name>
<evidence type="ECO:0000313" key="4">
    <source>
        <dbReference type="EMBL" id="GJT69543.1"/>
    </source>
</evidence>
<evidence type="ECO:0000256" key="1">
    <source>
        <dbReference type="ARBA" id="ARBA00007626"/>
    </source>
</evidence>
<reference evidence="4" key="1">
    <citation type="journal article" date="2022" name="Int. J. Mol. Sci.">
        <title>Draft Genome of Tanacetum Coccineum: Genomic Comparison of Closely Related Tanacetum-Family Plants.</title>
        <authorList>
            <person name="Yamashiro T."/>
            <person name="Shiraishi A."/>
            <person name="Nakayama K."/>
            <person name="Satake H."/>
        </authorList>
    </citation>
    <scope>NUCLEOTIDE SEQUENCE</scope>
</reference>
<dbReference type="NCBIfam" id="TIGR00756">
    <property type="entry name" value="PPR"/>
    <property type="match status" value="1"/>
</dbReference>
<dbReference type="InterPro" id="IPR011990">
    <property type="entry name" value="TPR-like_helical_dom_sf"/>
</dbReference>
<dbReference type="Pfam" id="PF13041">
    <property type="entry name" value="PPR_2"/>
    <property type="match status" value="1"/>
</dbReference>
<dbReference type="EMBL" id="BQNB010017997">
    <property type="protein sequence ID" value="GJT69543.1"/>
    <property type="molecule type" value="Genomic_DNA"/>
</dbReference>
<keyword evidence="2" id="KW-0677">Repeat</keyword>
<gene>
    <name evidence="4" type="ORF">Tco_1028829</name>
</gene>
<evidence type="ECO:0000313" key="5">
    <source>
        <dbReference type="Proteomes" id="UP001151760"/>
    </source>
</evidence>
<proteinExistence type="inferred from homology"/>
<dbReference type="InterPro" id="IPR002885">
    <property type="entry name" value="PPR_rpt"/>
</dbReference>
<dbReference type="Proteomes" id="UP001151760">
    <property type="component" value="Unassembled WGS sequence"/>
</dbReference>
<dbReference type="PROSITE" id="PS51375">
    <property type="entry name" value="PPR"/>
    <property type="match status" value="1"/>
</dbReference>
<organism evidence="4 5">
    <name type="scientific">Tanacetum coccineum</name>
    <dbReference type="NCBI Taxonomy" id="301880"/>
    <lineage>
        <taxon>Eukaryota</taxon>
        <taxon>Viridiplantae</taxon>
        <taxon>Streptophyta</taxon>
        <taxon>Embryophyta</taxon>
        <taxon>Tracheophyta</taxon>
        <taxon>Spermatophyta</taxon>
        <taxon>Magnoliopsida</taxon>
        <taxon>eudicotyledons</taxon>
        <taxon>Gunneridae</taxon>
        <taxon>Pentapetalae</taxon>
        <taxon>asterids</taxon>
        <taxon>campanulids</taxon>
        <taxon>Asterales</taxon>
        <taxon>Asteraceae</taxon>
        <taxon>Asteroideae</taxon>
        <taxon>Anthemideae</taxon>
        <taxon>Anthemidinae</taxon>
        <taxon>Tanacetum</taxon>
    </lineage>
</organism>
<dbReference type="Gene3D" id="1.25.40.10">
    <property type="entry name" value="Tetratricopeptide repeat domain"/>
    <property type="match status" value="1"/>
</dbReference>
<dbReference type="PANTHER" id="PTHR47941">
    <property type="entry name" value="PENTATRICOPEPTIDE REPEAT-CONTAINING PROTEIN 3, MITOCHONDRIAL"/>
    <property type="match status" value="1"/>
</dbReference>
<comment type="similarity">
    <text evidence="1">Belongs to the PPR family. P subfamily.</text>
</comment>
<keyword evidence="5" id="KW-1185">Reference proteome</keyword>
<protein>
    <submittedName>
        <fullName evidence="4">Tetratricopeptide-like helical domain-containing protein</fullName>
    </submittedName>
</protein>
<accession>A0ABQ5G2Y4</accession>
<feature type="repeat" description="PPR" evidence="3">
    <location>
        <begin position="121"/>
        <end position="151"/>
    </location>
</feature>
<reference evidence="4" key="2">
    <citation type="submission" date="2022-01" db="EMBL/GenBank/DDBJ databases">
        <authorList>
            <person name="Yamashiro T."/>
            <person name="Shiraishi A."/>
            <person name="Satake H."/>
            <person name="Nakayama K."/>
        </authorList>
    </citation>
    <scope>NUCLEOTIDE SEQUENCE</scope>
</reference>
<evidence type="ECO:0000256" key="2">
    <source>
        <dbReference type="ARBA" id="ARBA00022737"/>
    </source>
</evidence>
<comment type="caution">
    <text evidence="4">The sequence shown here is derived from an EMBL/GenBank/DDBJ whole genome shotgun (WGS) entry which is preliminary data.</text>
</comment>
<sequence>MTCSRRNLRLLISHRHSPRDYPTTSTIFLAHKLDDALQLFDEMLHRNPPPCIIEFNKLITPIVKMKHYTTSLNLYKKISLVGIPQDLYAMNISINCYSRLKQVNYSFALLATIFKLGHPPDSATYATLINGLVLADRVFEAVELFKKLIRNLQ</sequence>